<evidence type="ECO:0000259" key="3">
    <source>
        <dbReference type="PROSITE" id="PS51829"/>
    </source>
</evidence>
<dbReference type="InterPro" id="IPR008979">
    <property type="entry name" value="Galactose-bd-like_sf"/>
</dbReference>
<dbReference type="Pfam" id="PF01483">
    <property type="entry name" value="P_proprotein"/>
    <property type="match status" value="1"/>
</dbReference>
<gene>
    <name evidence="4" type="ORF">ElyMa_003783000</name>
</gene>
<comment type="caution">
    <text evidence="4">The sequence shown here is derived from an EMBL/GenBank/DDBJ whole genome shotgun (WGS) entry which is preliminary data.</text>
</comment>
<proteinExistence type="predicted"/>
<dbReference type="GO" id="GO:0004252">
    <property type="term" value="F:serine-type endopeptidase activity"/>
    <property type="evidence" value="ECO:0007669"/>
    <property type="project" value="InterPro"/>
</dbReference>
<evidence type="ECO:0000256" key="1">
    <source>
        <dbReference type="ARBA" id="ARBA00022670"/>
    </source>
</evidence>
<dbReference type="Proteomes" id="UP000762676">
    <property type="component" value="Unassembled WGS sequence"/>
</dbReference>
<evidence type="ECO:0000256" key="2">
    <source>
        <dbReference type="ARBA" id="ARBA00022801"/>
    </source>
</evidence>
<dbReference type="PROSITE" id="PS51829">
    <property type="entry name" value="P_HOMO_B"/>
    <property type="match status" value="1"/>
</dbReference>
<evidence type="ECO:0000313" key="5">
    <source>
        <dbReference type="Proteomes" id="UP000762676"/>
    </source>
</evidence>
<sequence length="106" mass="11846">MLIPDRDNRGVTSTLYVSRTGTVGTLALTLDISHPFRGDLRVVLMSPTGNRYLIKEESASEAGANLQGTWNIFAPNENAQGVWKLQVSDLYYRDSGRINAWKLTFQ</sequence>
<evidence type="ECO:0000313" key="4">
    <source>
        <dbReference type="EMBL" id="GFR70323.1"/>
    </source>
</evidence>
<keyword evidence="5" id="KW-1185">Reference proteome</keyword>
<protein>
    <submittedName>
        <fullName evidence="4">Peptidase M4</fullName>
    </submittedName>
</protein>
<dbReference type="AlphaFoldDB" id="A0AAV4FCB3"/>
<keyword evidence="1" id="KW-0645">Protease</keyword>
<dbReference type="Gene3D" id="2.60.120.260">
    <property type="entry name" value="Galactose-binding domain-like"/>
    <property type="match status" value="1"/>
</dbReference>
<organism evidence="4 5">
    <name type="scientific">Elysia marginata</name>
    <dbReference type="NCBI Taxonomy" id="1093978"/>
    <lineage>
        <taxon>Eukaryota</taxon>
        <taxon>Metazoa</taxon>
        <taxon>Spiralia</taxon>
        <taxon>Lophotrochozoa</taxon>
        <taxon>Mollusca</taxon>
        <taxon>Gastropoda</taxon>
        <taxon>Heterobranchia</taxon>
        <taxon>Euthyneura</taxon>
        <taxon>Panpulmonata</taxon>
        <taxon>Sacoglossa</taxon>
        <taxon>Placobranchoidea</taxon>
        <taxon>Plakobranchidae</taxon>
        <taxon>Elysia</taxon>
    </lineage>
</organism>
<dbReference type="GO" id="GO:0006508">
    <property type="term" value="P:proteolysis"/>
    <property type="evidence" value="ECO:0007669"/>
    <property type="project" value="UniProtKB-KW"/>
</dbReference>
<dbReference type="EMBL" id="BMAT01007738">
    <property type="protein sequence ID" value="GFR70323.1"/>
    <property type="molecule type" value="Genomic_DNA"/>
</dbReference>
<dbReference type="InterPro" id="IPR002884">
    <property type="entry name" value="P_dom"/>
</dbReference>
<accession>A0AAV4FCB3</accession>
<name>A0AAV4FCB3_9GAST</name>
<reference evidence="4 5" key="1">
    <citation type="journal article" date="2021" name="Elife">
        <title>Chloroplast acquisition without the gene transfer in kleptoplastic sea slugs, Plakobranchus ocellatus.</title>
        <authorList>
            <person name="Maeda T."/>
            <person name="Takahashi S."/>
            <person name="Yoshida T."/>
            <person name="Shimamura S."/>
            <person name="Takaki Y."/>
            <person name="Nagai Y."/>
            <person name="Toyoda A."/>
            <person name="Suzuki Y."/>
            <person name="Arimoto A."/>
            <person name="Ishii H."/>
            <person name="Satoh N."/>
            <person name="Nishiyama T."/>
            <person name="Hasebe M."/>
            <person name="Maruyama T."/>
            <person name="Minagawa J."/>
            <person name="Obokata J."/>
            <person name="Shigenobu S."/>
        </authorList>
    </citation>
    <scope>NUCLEOTIDE SEQUENCE [LARGE SCALE GENOMIC DNA]</scope>
</reference>
<feature type="domain" description="P/Homo B" evidence="3">
    <location>
        <begin position="1"/>
        <end position="106"/>
    </location>
</feature>
<keyword evidence="2" id="KW-0378">Hydrolase</keyword>
<dbReference type="SUPFAM" id="SSF49785">
    <property type="entry name" value="Galactose-binding domain-like"/>
    <property type="match status" value="1"/>
</dbReference>